<accession>A0A7K0EJM0</accession>
<sequence>MKKALIMIAAVGLLIGGCTSQRTTTTRNDRYDRYDRRDSRYGRYDNPDVREIPLENKLARWENELRLTNRQKREIRNIQDRYERRGLTRDERNDRRDYRELQQQKRQDLMSVLTPSQRERLFQLEQQNRRS</sequence>
<dbReference type="AlphaFoldDB" id="A0A7K0EJM0"/>
<evidence type="ECO:0000313" key="2">
    <source>
        <dbReference type="EMBL" id="MRS62007.1"/>
    </source>
</evidence>
<evidence type="ECO:0000256" key="1">
    <source>
        <dbReference type="SAM" id="MobiDB-lite"/>
    </source>
</evidence>
<comment type="caution">
    <text evidence="2">The sequence shown here is derived from an EMBL/GenBank/DDBJ whole genome shotgun (WGS) entry which is preliminary data.</text>
</comment>
<dbReference type="OrthoDB" id="962934at2"/>
<dbReference type="Proteomes" id="UP000441754">
    <property type="component" value="Unassembled WGS sequence"/>
</dbReference>
<feature type="compositionally biased region" description="Basic and acidic residues" evidence="1">
    <location>
        <begin position="27"/>
        <end position="40"/>
    </location>
</feature>
<keyword evidence="3" id="KW-1185">Reference proteome</keyword>
<dbReference type="EMBL" id="WJXZ01000006">
    <property type="protein sequence ID" value="MRS62007.1"/>
    <property type="molecule type" value="Genomic_DNA"/>
</dbReference>
<dbReference type="RefSeq" id="WP_154175391.1">
    <property type="nucleotide sequence ID" value="NZ_WJXZ01000006.1"/>
</dbReference>
<reference evidence="2 3" key="1">
    <citation type="journal article" date="2018" name="Antonie Van Leeuwenhoek">
        <title>Larkinella terrae sp. nov., isolated from soil on Jeju Island, South Korea.</title>
        <authorList>
            <person name="Ten L.N."/>
            <person name="Jeon J."/>
            <person name="Park S.J."/>
            <person name="Park S."/>
            <person name="Lee S.Y."/>
            <person name="Kim M.K."/>
            <person name="Jung H.Y."/>
        </authorList>
    </citation>
    <scope>NUCLEOTIDE SEQUENCE [LARGE SCALE GENOMIC DNA]</scope>
    <source>
        <strain evidence="2 3">KCTC 52001</strain>
    </source>
</reference>
<proteinExistence type="predicted"/>
<evidence type="ECO:0000313" key="3">
    <source>
        <dbReference type="Proteomes" id="UP000441754"/>
    </source>
</evidence>
<organism evidence="2 3">
    <name type="scientific">Larkinella terrae</name>
    <dbReference type="NCBI Taxonomy" id="2025311"/>
    <lineage>
        <taxon>Bacteria</taxon>
        <taxon>Pseudomonadati</taxon>
        <taxon>Bacteroidota</taxon>
        <taxon>Cytophagia</taxon>
        <taxon>Cytophagales</taxon>
        <taxon>Spirosomataceae</taxon>
        <taxon>Larkinella</taxon>
    </lineage>
</organism>
<gene>
    <name evidence="2" type="ORF">GJJ30_11970</name>
</gene>
<feature type="compositionally biased region" description="Basic and acidic residues" evidence="1">
    <location>
        <begin position="79"/>
        <end position="108"/>
    </location>
</feature>
<dbReference type="PROSITE" id="PS51257">
    <property type="entry name" value="PROKAR_LIPOPROTEIN"/>
    <property type="match status" value="1"/>
</dbReference>
<feature type="region of interest" description="Disordered" evidence="1">
    <location>
        <begin position="21"/>
        <end position="40"/>
    </location>
</feature>
<name>A0A7K0EJM0_9BACT</name>
<feature type="region of interest" description="Disordered" evidence="1">
    <location>
        <begin position="79"/>
        <end position="110"/>
    </location>
</feature>
<protein>
    <submittedName>
        <fullName evidence="2">Uncharacterized protein</fullName>
    </submittedName>
</protein>